<dbReference type="InterPro" id="IPR000884">
    <property type="entry name" value="TSP1_rpt"/>
</dbReference>
<keyword evidence="7" id="KW-0106">Calcium</keyword>
<protein>
    <recommendedName>
        <fullName evidence="17">Hemicentin-1</fullName>
    </recommendedName>
</protein>
<evidence type="ECO:0000256" key="7">
    <source>
        <dbReference type="ARBA" id="ARBA00022837"/>
    </source>
</evidence>
<feature type="domain" description="EGF-like" evidence="12">
    <location>
        <begin position="2020"/>
        <end position="2060"/>
    </location>
</feature>
<accession>A0A267GUS5</accession>
<dbReference type="EMBL" id="NIVC01000138">
    <property type="protein sequence ID" value="PAA89781.1"/>
    <property type="molecule type" value="Genomic_DNA"/>
</dbReference>
<feature type="domain" description="Ig-like" evidence="13">
    <location>
        <begin position="467"/>
        <end position="559"/>
    </location>
</feature>
<evidence type="ECO:0000259" key="14">
    <source>
        <dbReference type="PROSITE" id="PS50993"/>
    </source>
</evidence>
<evidence type="ECO:0000256" key="11">
    <source>
        <dbReference type="PROSITE-ProRule" id="PRU00076"/>
    </source>
</evidence>
<dbReference type="InterPro" id="IPR007110">
    <property type="entry name" value="Ig-like_dom"/>
</dbReference>
<evidence type="ECO:0000256" key="1">
    <source>
        <dbReference type="ARBA" id="ARBA00004498"/>
    </source>
</evidence>
<dbReference type="GO" id="GO:0005509">
    <property type="term" value="F:calcium ion binding"/>
    <property type="evidence" value="ECO:0007669"/>
    <property type="project" value="InterPro"/>
</dbReference>
<feature type="domain" description="Ig-like" evidence="13">
    <location>
        <begin position="1128"/>
        <end position="1220"/>
    </location>
</feature>
<dbReference type="InterPro" id="IPR026823">
    <property type="entry name" value="cEGF"/>
</dbReference>
<feature type="domain" description="Ig-like" evidence="13">
    <location>
        <begin position="760"/>
        <end position="846"/>
    </location>
</feature>
<dbReference type="InterPro" id="IPR049883">
    <property type="entry name" value="NOTCH1_EGF-like"/>
</dbReference>
<keyword evidence="9" id="KW-0325">Glycoprotein</keyword>
<dbReference type="SMART" id="SM00209">
    <property type="entry name" value="TSP1"/>
    <property type="match status" value="6"/>
</dbReference>
<feature type="domain" description="Nidogen G2 beta-barrel" evidence="14">
    <location>
        <begin position="1770"/>
        <end position="2004"/>
    </location>
</feature>
<dbReference type="CDD" id="cd00096">
    <property type="entry name" value="Ig"/>
    <property type="match status" value="4"/>
</dbReference>
<dbReference type="FunFam" id="2.10.25.10:FF:000010">
    <property type="entry name" value="Pro-epidermal growth factor"/>
    <property type="match status" value="1"/>
</dbReference>
<dbReference type="SUPFAM" id="SSF54511">
    <property type="entry name" value="GFP-like"/>
    <property type="match status" value="1"/>
</dbReference>
<dbReference type="Pfam" id="PF07645">
    <property type="entry name" value="EGF_CA"/>
    <property type="match status" value="2"/>
</dbReference>
<dbReference type="PROSITE" id="PS01186">
    <property type="entry name" value="EGF_2"/>
    <property type="match status" value="3"/>
</dbReference>
<evidence type="ECO:0000313" key="16">
    <source>
        <dbReference type="Proteomes" id="UP000215902"/>
    </source>
</evidence>
<keyword evidence="16" id="KW-1185">Reference proteome</keyword>
<dbReference type="InterPro" id="IPR036179">
    <property type="entry name" value="Ig-like_dom_sf"/>
</dbReference>
<keyword evidence="8" id="KW-1015">Disulfide bond</keyword>
<evidence type="ECO:0000313" key="15">
    <source>
        <dbReference type="EMBL" id="PAA89781.1"/>
    </source>
</evidence>
<dbReference type="STRING" id="282301.A0A267GUS5"/>
<dbReference type="InterPro" id="IPR006605">
    <property type="entry name" value="G2_nidogen/fibulin_G2F"/>
</dbReference>
<comment type="caution">
    <text evidence="15">The sequence shown here is derived from an EMBL/GenBank/DDBJ whole genome shotgun (WGS) entry which is preliminary data.</text>
</comment>
<evidence type="ECO:0000256" key="8">
    <source>
        <dbReference type="ARBA" id="ARBA00023157"/>
    </source>
</evidence>
<dbReference type="FunFam" id="2.60.40.10:FF:000032">
    <property type="entry name" value="palladin isoform X1"/>
    <property type="match status" value="4"/>
</dbReference>
<evidence type="ECO:0008006" key="17">
    <source>
        <dbReference type="Google" id="ProtNLM"/>
    </source>
</evidence>
<dbReference type="FunFam" id="2.60.40.10:FF:000189">
    <property type="entry name" value="Neogenin isoform 3"/>
    <property type="match status" value="1"/>
</dbReference>
<dbReference type="PANTHER" id="PTHR10075:SF103">
    <property type="entry name" value="ROUNDABOUT HOMOLOG 4"/>
    <property type="match status" value="1"/>
</dbReference>
<dbReference type="SUPFAM" id="SSF48726">
    <property type="entry name" value="Immunoglobulin"/>
    <property type="match status" value="15"/>
</dbReference>
<dbReference type="PROSITE" id="PS50993">
    <property type="entry name" value="NIDOGEN_G2"/>
    <property type="match status" value="1"/>
</dbReference>
<dbReference type="PROSITE" id="PS50835">
    <property type="entry name" value="IG_LIKE"/>
    <property type="match status" value="15"/>
</dbReference>
<dbReference type="Gene3D" id="2.60.40.10">
    <property type="entry name" value="Immunoglobulins"/>
    <property type="match status" value="15"/>
</dbReference>
<organism evidence="15 16">
    <name type="scientific">Macrostomum lignano</name>
    <dbReference type="NCBI Taxonomy" id="282301"/>
    <lineage>
        <taxon>Eukaryota</taxon>
        <taxon>Metazoa</taxon>
        <taxon>Spiralia</taxon>
        <taxon>Lophotrochozoa</taxon>
        <taxon>Platyhelminthes</taxon>
        <taxon>Rhabditophora</taxon>
        <taxon>Macrostomorpha</taxon>
        <taxon>Macrostomida</taxon>
        <taxon>Macrostomidae</taxon>
        <taxon>Macrostomum</taxon>
    </lineage>
</organism>
<feature type="domain" description="Ig-like" evidence="13">
    <location>
        <begin position="279"/>
        <end position="369"/>
    </location>
</feature>
<dbReference type="SUPFAM" id="SSF57184">
    <property type="entry name" value="Growth factor receptor domain"/>
    <property type="match status" value="2"/>
</dbReference>
<dbReference type="GO" id="GO:0070593">
    <property type="term" value="P:dendrite self-avoidance"/>
    <property type="evidence" value="ECO:0007669"/>
    <property type="project" value="TreeGrafter"/>
</dbReference>
<dbReference type="Pfam" id="PF07679">
    <property type="entry name" value="I-set"/>
    <property type="match status" value="11"/>
</dbReference>
<dbReference type="GO" id="GO:0030424">
    <property type="term" value="C:axon"/>
    <property type="evidence" value="ECO:0007669"/>
    <property type="project" value="TreeGrafter"/>
</dbReference>
<dbReference type="InterPro" id="IPR013098">
    <property type="entry name" value="Ig_I-set"/>
</dbReference>
<comment type="caution">
    <text evidence="11">Lacks conserved residue(s) required for the propagation of feature annotation.</text>
</comment>
<feature type="domain" description="Ig-like" evidence="13">
    <location>
        <begin position="84"/>
        <end position="177"/>
    </location>
</feature>
<dbReference type="SMART" id="SM00181">
    <property type="entry name" value="EGF"/>
    <property type="match status" value="5"/>
</dbReference>
<feature type="domain" description="Ig-like" evidence="13">
    <location>
        <begin position="374"/>
        <end position="462"/>
    </location>
</feature>
<evidence type="ECO:0000256" key="5">
    <source>
        <dbReference type="ARBA" id="ARBA00022729"/>
    </source>
</evidence>
<dbReference type="SMART" id="SM00179">
    <property type="entry name" value="EGF_CA"/>
    <property type="match status" value="5"/>
</dbReference>
<dbReference type="GO" id="GO:0098632">
    <property type="term" value="F:cell-cell adhesion mediator activity"/>
    <property type="evidence" value="ECO:0007669"/>
    <property type="project" value="TreeGrafter"/>
</dbReference>
<dbReference type="PANTHER" id="PTHR10075">
    <property type="entry name" value="BASIGIN RELATED"/>
    <property type="match status" value="1"/>
</dbReference>
<dbReference type="PROSITE" id="PS50092">
    <property type="entry name" value="TSP1"/>
    <property type="match status" value="6"/>
</dbReference>
<sequence>MVLDCRVSEGVAAGGGLEVTWLKDNVPVNPDVFDNVEIITNADGSKSLKIGQVRQGDSGRYRCVVKNKAGTDSIFIDVVVHNSPVIEIFTPNVGQNETYSHYPGNGLTFYCSAIGVPRPTIRWLKNGRELPLRSNRYSLYDSNKRMQLHRAEPDDQGTYTCEATNTVGTARESVEVAILMGPKLRDPTSAERTINKRTGERVSLFCDVVDGYPKAKISWRRNGVELEPGADPRASLSEDRKILTISGLSSGDAGEYLCSASNRIGQATSKTRLIIADPPQIDRSAFGETARQVLRNRGAVIRCSASGSPQPTISWFKDGAALTPDSRRLVTRSDGQELEIVSVGPESQGVYRCEAVNGAGRDSAEVRLTVVEAPSIDEANLVYDMRGRVDKPAVVECPVRGTPPIAITWKRNRMPLNESARIRIENNGQRVTILRSEVSDTAEYSCTAENRFGRISRSFNLMIMVPPTFVDASIGPYVLHRVVENSSLVLDCTATGIPAPNYLWTRNSGGIISSTLAAGAPAANPALSTDGSRLSFSRIGSGHADNYTCAAHNAAARVSRYFKLVVITPPALVEGSGLVRVTVREHEFTRLRCTPDGSSRANVIWFKDDQPIPSTSEIYRLTDSDQTLMIISPTRDESGAFQCQLINEAGSVSKTYQVIVQVAPKFPRDFIAGPETKSHRLNDAAELDCPAQGNPEPRITWIKNGIRLSVDDPRYQFLENGRRLRIRQVSLDDASTFSCEASNMAGEVTKTYDLQVVMRPSIRRGLELVRIVEGEDIRLRCDFKASPTPITVWKKDGRQVASDGRVQVRPETLIISRANDSDAGVYTCEVRNNIGSDMIRIEVVVQIKPRINARPYQIVQAKLNYQIELDCSVTGDPRPTIVWKKGTMPIEESANYRFNLERQRLLITNLEASHAGLYTCEATNPAGVAFAQFQLKIMVEPKIREVPSVVKQAFANQDVTLECQATGDPVPLITWQKNGAEIPRNDPYYRTLDSGNLHIPYVRTTDSGTFLCVAKNDAGSDTQLRMLEILERPTASVPNRLVTIVLVPGSPKDEVLTCEVSGTPQPNVSWRRDGVDLVRSSPRFVLLGGSNLKIVGVRQDDEGKYVCQAESKAGKHTADVYVRTFIPPNITEVEVSGPEVSQASAPFYNFYANTWMQLSCRTTGKPTPRVVWYHNGTRKRTENSIDGTSTYLEYHLGHSDAGLYECEAANDNGVKRKIVANVRVMPAPEVLSILQSDGPVTEHSTLTLTCLVKGQYSRILWIKNGQQLVESSRIVNFRNGTLIIYQATKLDAGMYTCVAMNPGGDAKGRVLVQVWTKPFFTHEPADTAAASGDRILLDCRAKGTPVPRLSWLKDSNPFTYTDRHLRHANGSLTILVAKVTDSGVYQCVAENRLGSVESHAAGVKIYIDGGFSDWSQWSNCSVSCGSGIRLRQRRCDNPAPANGGRFCSGPGQETLRCLSRFCPIDAGWSRWGDWEPCSASCGLGVQLRQRRCDNPPAQYDGRPCDGSATETRPCGGPDCPLDGAWSAWSAWSACDRTCGGVGFRDRRRRCNSPSPVAGGRQCPGSDAEYRACDDLPACEGDSGGSGSGGSSSRGRWAAWRGWGGCSLSCGGGQRTRQRDCLQVSGPATRMPSRECDGGEPASSQSEACNTSPCPMHASWSDWSGWSACSVSCDGGEQSRRRKCSEARHGGRTCLGGDLEKRACGLEPCDWGAWSDWGPCSADACGRLGEKRRSRSCNIGLFCRGPSVETAGCRGDCGGGSGISIDGGVNGTATVTGTLEGRLSNRSFGIASFTGGYRTLNKRTDYWLTVGEENLPDFAVGCLKHLAGQVFGPVLWHRAYQVGGASNGASVSGGVFKRVADVQLGSGAGHSVRITSSSFMINSAGQQFVAIAVEGVCPPELLTPVAIGNSSQSGYTETITQLNPGRLYATATASLQLSSGDSVLPVYWNASVTYGSGRTQAYLAQRLLADGLTVQVLAPTGSNGGRLSFQANALVAKTDAGGPDGCGVGFRVAPDGGHCVDRNECLELPEACQQRCINTAPGYLCDCLPGYRLAADRRTCDDIDECSGADAATRCSGAGQRCVNLPGSFRCAERCRAGTRPAADGVSCEDVNECSQSPSVCDQLCRNTHGSFVCSCSAGFRLREDGRTCAVDSPRRTCAEFGHTCQAGCRDTESGSFECVCPAGYTVAMETGRCEDVNECQASPSPCPGDQQCLNTIGSYECRVIRCPVGYYYDARQRVCAVRCDPGDAQCASNSSNADRVKFIVVNVLPKHPEFTMRIIDSHNANLRNCIYRLLDKSSDTPFDIRSTEGRVTIVRTTNDLAGKLGKMYDMKIRVHCYRTADHGATPIFQTTFNVYISISAFNYGLPSLQYLFPRIE</sequence>
<dbReference type="InterPro" id="IPR000742">
    <property type="entry name" value="EGF"/>
</dbReference>
<dbReference type="SUPFAM" id="SSF82895">
    <property type="entry name" value="TSP-1 type 1 repeat"/>
    <property type="match status" value="6"/>
</dbReference>
<evidence type="ECO:0000259" key="12">
    <source>
        <dbReference type="PROSITE" id="PS50026"/>
    </source>
</evidence>
<evidence type="ECO:0000259" key="13">
    <source>
        <dbReference type="PROSITE" id="PS50835"/>
    </source>
</evidence>
<dbReference type="InterPro" id="IPR013783">
    <property type="entry name" value="Ig-like_fold"/>
</dbReference>
<dbReference type="GO" id="GO:0005886">
    <property type="term" value="C:plasma membrane"/>
    <property type="evidence" value="ECO:0007669"/>
    <property type="project" value="TreeGrafter"/>
</dbReference>
<dbReference type="InterPro" id="IPR009017">
    <property type="entry name" value="GFP"/>
</dbReference>
<dbReference type="GO" id="GO:0007156">
    <property type="term" value="P:homophilic cell adhesion via plasma membrane adhesion molecules"/>
    <property type="evidence" value="ECO:0007669"/>
    <property type="project" value="TreeGrafter"/>
</dbReference>
<dbReference type="InterPro" id="IPR036383">
    <property type="entry name" value="TSP1_rpt_sf"/>
</dbReference>
<keyword evidence="3" id="KW-0272">Extracellular matrix</keyword>
<dbReference type="Gene3D" id="2.20.100.10">
    <property type="entry name" value="Thrombospondin type-1 (TSP1) repeat"/>
    <property type="match status" value="5"/>
</dbReference>
<dbReference type="SMART" id="SM00408">
    <property type="entry name" value="IGc2"/>
    <property type="match status" value="15"/>
</dbReference>
<feature type="domain" description="Ig-like" evidence="13">
    <location>
        <begin position="1033"/>
        <end position="1123"/>
    </location>
</feature>
<dbReference type="PROSITE" id="PS01187">
    <property type="entry name" value="EGF_CA"/>
    <property type="match status" value="1"/>
</dbReference>
<reference evidence="15 16" key="1">
    <citation type="submission" date="2017-06" db="EMBL/GenBank/DDBJ databases">
        <title>A platform for efficient transgenesis in Macrostomum lignano, a flatworm model organism for stem cell research.</title>
        <authorList>
            <person name="Berezikov E."/>
        </authorList>
    </citation>
    <scope>NUCLEOTIDE SEQUENCE [LARGE SCALE GENOMIC DNA]</scope>
    <source>
        <strain evidence="15">DV1</strain>
        <tissue evidence="15">Whole organism</tissue>
    </source>
</reference>
<feature type="domain" description="Ig-like" evidence="13">
    <location>
        <begin position="1"/>
        <end position="77"/>
    </location>
</feature>
<dbReference type="InterPro" id="IPR009030">
    <property type="entry name" value="Growth_fac_rcpt_cys_sf"/>
</dbReference>
<keyword evidence="2" id="KW-0964">Secreted</keyword>
<dbReference type="InterPro" id="IPR001881">
    <property type="entry name" value="EGF-like_Ca-bd_dom"/>
</dbReference>
<dbReference type="InterPro" id="IPR000152">
    <property type="entry name" value="EGF-type_Asp/Asn_hydroxyl_site"/>
</dbReference>
<dbReference type="FunFam" id="2.60.40.10:FF:000107">
    <property type="entry name" value="Myosin, light chain kinase a"/>
    <property type="match status" value="1"/>
</dbReference>
<feature type="domain" description="Ig-like" evidence="13">
    <location>
        <begin position="849"/>
        <end position="936"/>
    </location>
</feature>
<keyword evidence="4 11" id="KW-0245">EGF-like domain</keyword>
<feature type="domain" description="Ig-like" evidence="13">
    <location>
        <begin position="1228"/>
        <end position="1313"/>
    </location>
</feature>
<feature type="domain" description="Ig-like" evidence="13">
    <location>
        <begin position="570"/>
        <end position="659"/>
    </location>
</feature>
<evidence type="ECO:0000256" key="4">
    <source>
        <dbReference type="ARBA" id="ARBA00022536"/>
    </source>
</evidence>
<dbReference type="FunFam" id="2.20.100.10:FF:000001">
    <property type="entry name" value="semaphorin-5A isoform X1"/>
    <property type="match status" value="3"/>
</dbReference>
<dbReference type="Gene3D" id="2.10.25.10">
    <property type="entry name" value="Laminin"/>
    <property type="match status" value="5"/>
</dbReference>
<dbReference type="PROSITE" id="PS00010">
    <property type="entry name" value="ASX_HYDROXYL"/>
    <property type="match status" value="2"/>
</dbReference>
<dbReference type="InterPro" id="IPR003599">
    <property type="entry name" value="Ig_sub"/>
</dbReference>
<dbReference type="InterPro" id="IPR018097">
    <property type="entry name" value="EGF_Ca-bd_CS"/>
</dbReference>
<dbReference type="GO" id="GO:0007411">
    <property type="term" value="P:axon guidance"/>
    <property type="evidence" value="ECO:0007669"/>
    <property type="project" value="TreeGrafter"/>
</dbReference>
<dbReference type="Pfam" id="PF13927">
    <property type="entry name" value="Ig_3"/>
    <property type="match status" value="4"/>
</dbReference>
<comment type="subcellular location">
    <subcellularLocation>
        <location evidence="1">Secreted</location>
        <location evidence="1">Extracellular space</location>
        <location evidence="1">Extracellular matrix</location>
    </subcellularLocation>
</comment>
<dbReference type="Pfam" id="PF12662">
    <property type="entry name" value="cEGF"/>
    <property type="match status" value="1"/>
</dbReference>
<evidence type="ECO:0000256" key="3">
    <source>
        <dbReference type="ARBA" id="ARBA00022530"/>
    </source>
</evidence>
<proteinExistence type="predicted"/>
<gene>
    <name evidence="15" type="ORF">BOX15_Mlig017207g1</name>
</gene>
<dbReference type="CDD" id="cd00054">
    <property type="entry name" value="EGF_CA"/>
    <property type="match status" value="5"/>
</dbReference>
<dbReference type="Pfam" id="PF00090">
    <property type="entry name" value="TSP_1"/>
    <property type="match status" value="6"/>
</dbReference>
<keyword evidence="10" id="KW-0393">Immunoglobulin domain</keyword>
<dbReference type="OrthoDB" id="5985519at2759"/>
<feature type="domain" description="Ig-like" evidence="13">
    <location>
        <begin position="664"/>
        <end position="755"/>
    </location>
</feature>
<dbReference type="InterPro" id="IPR003598">
    <property type="entry name" value="Ig_sub2"/>
</dbReference>
<evidence type="ECO:0000256" key="9">
    <source>
        <dbReference type="ARBA" id="ARBA00023180"/>
    </source>
</evidence>
<name>A0A267GUS5_9PLAT</name>
<dbReference type="Proteomes" id="UP000215902">
    <property type="component" value="Unassembled WGS sequence"/>
</dbReference>
<dbReference type="Pfam" id="PF07474">
    <property type="entry name" value="G2F"/>
    <property type="match status" value="1"/>
</dbReference>
<dbReference type="SMART" id="SM00409">
    <property type="entry name" value="IG"/>
    <property type="match status" value="15"/>
</dbReference>
<evidence type="ECO:0000256" key="10">
    <source>
        <dbReference type="ARBA" id="ARBA00023319"/>
    </source>
</evidence>
<keyword evidence="5" id="KW-0732">Signal</keyword>
<feature type="domain" description="Ig-like" evidence="13">
    <location>
        <begin position="941"/>
        <end position="1028"/>
    </location>
</feature>
<dbReference type="PROSITE" id="PS50026">
    <property type="entry name" value="EGF_3"/>
    <property type="match status" value="1"/>
</dbReference>
<evidence type="ECO:0000256" key="6">
    <source>
        <dbReference type="ARBA" id="ARBA00022737"/>
    </source>
</evidence>
<keyword evidence="6" id="KW-0677">Repeat</keyword>
<evidence type="ECO:0000256" key="2">
    <source>
        <dbReference type="ARBA" id="ARBA00022525"/>
    </source>
</evidence>
<feature type="domain" description="Ig-like" evidence="13">
    <location>
        <begin position="1318"/>
        <end position="1404"/>
    </location>
</feature>
<dbReference type="FunFam" id="2.20.100.10:FF:000007">
    <property type="entry name" value="Thrombospondin 1"/>
    <property type="match status" value="1"/>
</dbReference>
<dbReference type="Gene3D" id="2.40.155.10">
    <property type="entry name" value="Green fluorescent protein"/>
    <property type="match status" value="1"/>
</dbReference>
<feature type="domain" description="Ig-like" evidence="13">
    <location>
        <begin position="182"/>
        <end position="276"/>
    </location>
</feature>